<keyword evidence="1" id="KW-1133">Transmembrane helix</keyword>
<dbReference type="Proteomes" id="UP000886800">
    <property type="component" value="Unassembled WGS sequence"/>
</dbReference>
<reference evidence="2" key="1">
    <citation type="journal article" date="2021" name="PeerJ">
        <title>Extensive microbial diversity within the chicken gut microbiome revealed by metagenomics and culture.</title>
        <authorList>
            <person name="Gilroy R."/>
            <person name="Ravi A."/>
            <person name="Getino M."/>
            <person name="Pursley I."/>
            <person name="Horton D.L."/>
            <person name="Alikhan N.F."/>
            <person name="Baker D."/>
            <person name="Gharbi K."/>
            <person name="Hall N."/>
            <person name="Watson M."/>
            <person name="Adriaenssens E.M."/>
            <person name="Foster-Nyarko E."/>
            <person name="Jarju S."/>
            <person name="Secka A."/>
            <person name="Antonio M."/>
            <person name="Oren A."/>
            <person name="Chaudhuri R.R."/>
            <person name="La Ragione R."/>
            <person name="Hildebrand F."/>
            <person name="Pallen M.J."/>
        </authorList>
    </citation>
    <scope>NUCLEOTIDE SEQUENCE</scope>
    <source>
        <strain evidence="2">CHK188-5543</strain>
    </source>
</reference>
<feature type="non-terminal residue" evidence="2">
    <location>
        <position position="97"/>
    </location>
</feature>
<reference evidence="2" key="2">
    <citation type="submission" date="2021-04" db="EMBL/GenBank/DDBJ databases">
        <authorList>
            <person name="Gilroy R."/>
        </authorList>
    </citation>
    <scope>NUCLEOTIDE SEQUENCE</scope>
    <source>
        <strain evidence="2">CHK188-5543</strain>
    </source>
</reference>
<proteinExistence type="predicted"/>
<name>A0A9D1WPH9_9FIRM</name>
<protein>
    <submittedName>
        <fullName evidence="2">NusG domain II-containing protein</fullName>
    </submittedName>
</protein>
<evidence type="ECO:0000313" key="2">
    <source>
        <dbReference type="EMBL" id="HIX64817.1"/>
    </source>
</evidence>
<evidence type="ECO:0000313" key="3">
    <source>
        <dbReference type="Proteomes" id="UP000886800"/>
    </source>
</evidence>
<feature type="transmembrane region" description="Helical" evidence="1">
    <location>
        <begin position="12"/>
        <end position="31"/>
    </location>
</feature>
<sequence>MDRRKTGLKKWEWGILAAVVALCGAVGVWLYQPRAAQAGAVALIHVDGVDRYLVEVPSGEEWEFSIQAETGKPVSFQVGAEGIRFIQVDCPDHLCEE</sequence>
<dbReference type="AlphaFoldDB" id="A0A9D1WPH9"/>
<organism evidence="2 3">
    <name type="scientific">Candidatus Anaerotruncus excrementipullorum</name>
    <dbReference type="NCBI Taxonomy" id="2838465"/>
    <lineage>
        <taxon>Bacteria</taxon>
        <taxon>Bacillati</taxon>
        <taxon>Bacillota</taxon>
        <taxon>Clostridia</taxon>
        <taxon>Eubacteriales</taxon>
        <taxon>Oscillospiraceae</taxon>
        <taxon>Anaerotruncus</taxon>
    </lineage>
</organism>
<evidence type="ECO:0000256" key="1">
    <source>
        <dbReference type="SAM" id="Phobius"/>
    </source>
</evidence>
<keyword evidence="1" id="KW-0472">Membrane</keyword>
<gene>
    <name evidence="2" type="ORF">H9736_01060</name>
</gene>
<accession>A0A9D1WPH9</accession>
<dbReference type="EMBL" id="DXES01000022">
    <property type="protein sequence ID" value="HIX64817.1"/>
    <property type="molecule type" value="Genomic_DNA"/>
</dbReference>
<keyword evidence="1" id="KW-0812">Transmembrane</keyword>
<comment type="caution">
    <text evidence="2">The sequence shown here is derived from an EMBL/GenBank/DDBJ whole genome shotgun (WGS) entry which is preliminary data.</text>
</comment>